<dbReference type="AlphaFoldDB" id="A0A9W4SPR4"/>
<comment type="caution">
    <text evidence="1">The sequence shown here is derived from an EMBL/GenBank/DDBJ whole genome shotgun (WGS) entry which is preliminary data.</text>
</comment>
<dbReference type="EMBL" id="CAMKVN010001814">
    <property type="protein sequence ID" value="CAI2178208.1"/>
    <property type="molecule type" value="Genomic_DNA"/>
</dbReference>
<gene>
    <name evidence="1" type="ORF">FWILDA_LOCUS8470</name>
</gene>
<organism evidence="1 2">
    <name type="scientific">Funneliformis geosporum</name>
    <dbReference type="NCBI Taxonomy" id="1117311"/>
    <lineage>
        <taxon>Eukaryota</taxon>
        <taxon>Fungi</taxon>
        <taxon>Fungi incertae sedis</taxon>
        <taxon>Mucoromycota</taxon>
        <taxon>Glomeromycotina</taxon>
        <taxon>Glomeromycetes</taxon>
        <taxon>Glomerales</taxon>
        <taxon>Glomeraceae</taxon>
        <taxon>Funneliformis</taxon>
    </lineage>
</organism>
<proteinExistence type="predicted"/>
<accession>A0A9W4SPR4</accession>
<name>A0A9W4SPR4_9GLOM</name>
<evidence type="ECO:0000313" key="1">
    <source>
        <dbReference type="EMBL" id="CAI2178208.1"/>
    </source>
</evidence>
<keyword evidence="2" id="KW-1185">Reference proteome</keyword>
<evidence type="ECO:0000313" key="2">
    <source>
        <dbReference type="Proteomes" id="UP001153678"/>
    </source>
</evidence>
<dbReference type="Proteomes" id="UP001153678">
    <property type="component" value="Unassembled WGS sequence"/>
</dbReference>
<protein>
    <submittedName>
        <fullName evidence="1">12564_t:CDS:1</fullName>
    </submittedName>
</protein>
<reference evidence="1" key="1">
    <citation type="submission" date="2022-08" db="EMBL/GenBank/DDBJ databases">
        <authorList>
            <person name="Kallberg Y."/>
            <person name="Tangrot J."/>
            <person name="Rosling A."/>
        </authorList>
    </citation>
    <scope>NUCLEOTIDE SEQUENCE</scope>
    <source>
        <strain evidence="1">Wild A</strain>
    </source>
</reference>
<sequence>MSCGTFKDYGERWISYIFIDNAIVINMLKDELKRVQIFDLEAKKKNGSAITKTESSSFHAKSSIAIRSYSKFNKDYFLCNKFIEYKLRQVSQTEYVTFSEIEYLNPQS</sequence>